<name>A0AAD6MG33_9ROSI</name>
<proteinExistence type="predicted"/>
<evidence type="ECO:0000313" key="2">
    <source>
        <dbReference type="Proteomes" id="UP001164929"/>
    </source>
</evidence>
<dbReference type="EMBL" id="JAQIZT010000009">
    <property type="protein sequence ID" value="KAJ6984539.1"/>
    <property type="molecule type" value="Genomic_DNA"/>
</dbReference>
<accession>A0AAD6MG33</accession>
<protein>
    <submittedName>
        <fullName evidence="1">Uncharacterized protein</fullName>
    </submittedName>
</protein>
<organism evidence="1 2">
    <name type="scientific">Populus alba x Populus x berolinensis</name>
    <dbReference type="NCBI Taxonomy" id="444605"/>
    <lineage>
        <taxon>Eukaryota</taxon>
        <taxon>Viridiplantae</taxon>
        <taxon>Streptophyta</taxon>
        <taxon>Embryophyta</taxon>
        <taxon>Tracheophyta</taxon>
        <taxon>Spermatophyta</taxon>
        <taxon>Magnoliopsida</taxon>
        <taxon>eudicotyledons</taxon>
        <taxon>Gunneridae</taxon>
        <taxon>Pentapetalae</taxon>
        <taxon>rosids</taxon>
        <taxon>fabids</taxon>
        <taxon>Malpighiales</taxon>
        <taxon>Salicaceae</taxon>
        <taxon>Saliceae</taxon>
        <taxon>Populus</taxon>
    </lineage>
</organism>
<dbReference type="Proteomes" id="UP001164929">
    <property type="component" value="Chromosome 9"/>
</dbReference>
<dbReference type="AlphaFoldDB" id="A0AAD6MG33"/>
<gene>
    <name evidence="1" type="ORF">NC653_022730</name>
</gene>
<sequence>MAGYLQSARQGRVAEDTWSVKALGNCDSNRISLHKISCRNKDCNGYRSHIHQEVHRMESFPGNTVRLSNLVHSNPDIRTTTYRAGSSFELQKCRGIHYPSEDSKIP</sequence>
<comment type="caution">
    <text evidence="1">The sequence shown here is derived from an EMBL/GenBank/DDBJ whole genome shotgun (WGS) entry which is preliminary data.</text>
</comment>
<reference evidence="1" key="1">
    <citation type="journal article" date="2023" name="Mol. Ecol. Resour.">
        <title>Chromosome-level genome assembly of a triploid poplar Populus alba 'Berolinensis'.</title>
        <authorList>
            <person name="Chen S."/>
            <person name="Yu Y."/>
            <person name="Wang X."/>
            <person name="Wang S."/>
            <person name="Zhang T."/>
            <person name="Zhou Y."/>
            <person name="He R."/>
            <person name="Meng N."/>
            <person name="Wang Y."/>
            <person name="Liu W."/>
            <person name="Liu Z."/>
            <person name="Liu J."/>
            <person name="Guo Q."/>
            <person name="Huang H."/>
            <person name="Sederoff R.R."/>
            <person name="Wang G."/>
            <person name="Qu G."/>
            <person name="Chen S."/>
        </authorList>
    </citation>
    <scope>NUCLEOTIDE SEQUENCE</scope>
    <source>
        <strain evidence="1">SC-2020</strain>
    </source>
</reference>
<evidence type="ECO:0000313" key="1">
    <source>
        <dbReference type="EMBL" id="KAJ6984539.1"/>
    </source>
</evidence>
<keyword evidence="2" id="KW-1185">Reference proteome</keyword>